<keyword evidence="5 9" id="KW-0808">Transferase</keyword>
<dbReference type="InterPro" id="IPR004839">
    <property type="entry name" value="Aminotransferase_I/II_large"/>
</dbReference>
<dbReference type="GO" id="GO:0030170">
    <property type="term" value="F:pyridoxal phosphate binding"/>
    <property type="evidence" value="ECO:0007669"/>
    <property type="project" value="InterPro"/>
</dbReference>
<keyword evidence="4 9" id="KW-0032">Aminotransferase</keyword>
<keyword evidence="12" id="KW-1185">Reference proteome</keyword>
<dbReference type="InterPro" id="IPR015424">
    <property type="entry name" value="PyrdxlP-dep_Trfase"/>
</dbReference>
<keyword evidence="9" id="KW-0028">Amino-acid biosynthesis</keyword>
<evidence type="ECO:0000256" key="6">
    <source>
        <dbReference type="ARBA" id="ARBA00022898"/>
    </source>
</evidence>
<feature type="modified residue" description="N6-(pyridoxal phosphate)lysine" evidence="9">
    <location>
        <position position="210"/>
    </location>
</feature>
<dbReference type="EMBL" id="JACHGH010000007">
    <property type="protein sequence ID" value="MBB6454149.1"/>
    <property type="molecule type" value="Genomic_DNA"/>
</dbReference>
<dbReference type="PROSITE" id="PS00599">
    <property type="entry name" value="AA_TRANSFER_CLASS_2"/>
    <property type="match status" value="1"/>
</dbReference>
<organism evidence="11 12">
    <name type="scientific">Salirhabdus euzebyi</name>
    <dbReference type="NCBI Taxonomy" id="394506"/>
    <lineage>
        <taxon>Bacteria</taxon>
        <taxon>Bacillati</taxon>
        <taxon>Bacillota</taxon>
        <taxon>Bacilli</taxon>
        <taxon>Bacillales</taxon>
        <taxon>Bacillaceae</taxon>
        <taxon>Salirhabdus</taxon>
    </lineage>
</organism>
<feature type="domain" description="Aminotransferase class I/classII large" evidence="10">
    <location>
        <begin position="24"/>
        <end position="346"/>
    </location>
</feature>
<reference evidence="11 12" key="1">
    <citation type="submission" date="2020-08" db="EMBL/GenBank/DDBJ databases">
        <title>Genomic Encyclopedia of Type Strains, Phase IV (KMG-IV): sequencing the most valuable type-strain genomes for metagenomic binning, comparative biology and taxonomic classification.</title>
        <authorList>
            <person name="Goeker M."/>
        </authorList>
    </citation>
    <scope>NUCLEOTIDE SEQUENCE [LARGE SCALE GENOMIC DNA]</scope>
    <source>
        <strain evidence="11 12">DSM 19612</strain>
    </source>
</reference>
<protein>
    <recommendedName>
        <fullName evidence="9">Histidinol-phosphate aminotransferase</fullName>
        <ecNumber evidence="9">2.6.1.9</ecNumber>
    </recommendedName>
    <alternativeName>
        <fullName evidence="9">Imidazole acetol-phosphate transaminase</fullName>
    </alternativeName>
</protein>
<dbReference type="Proteomes" id="UP000581688">
    <property type="component" value="Unassembled WGS sequence"/>
</dbReference>
<dbReference type="InterPro" id="IPR001917">
    <property type="entry name" value="Aminotrans_II_pyridoxalP_BS"/>
</dbReference>
<dbReference type="CDD" id="cd00609">
    <property type="entry name" value="AAT_like"/>
    <property type="match status" value="1"/>
</dbReference>
<comment type="caution">
    <text evidence="11">The sequence shown here is derived from an EMBL/GenBank/DDBJ whole genome shotgun (WGS) entry which is preliminary data.</text>
</comment>
<dbReference type="RefSeq" id="WP_174496756.1">
    <property type="nucleotide sequence ID" value="NZ_JACHGH010000007.1"/>
</dbReference>
<evidence type="ECO:0000256" key="2">
    <source>
        <dbReference type="ARBA" id="ARBA00005011"/>
    </source>
</evidence>
<evidence type="ECO:0000259" key="10">
    <source>
        <dbReference type="Pfam" id="PF00155"/>
    </source>
</evidence>
<proteinExistence type="inferred from homology"/>
<evidence type="ECO:0000256" key="5">
    <source>
        <dbReference type="ARBA" id="ARBA00022679"/>
    </source>
</evidence>
<dbReference type="GO" id="GO:0000105">
    <property type="term" value="P:L-histidine biosynthetic process"/>
    <property type="evidence" value="ECO:0007669"/>
    <property type="project" value="UniProtKB-UniRule"/>
</dbReference>
<dbReference type="EC" id="2.6.1.9" evidence="9"/>
<dbReference type="PANTHER" id="PTHR43643:SF3">
    <property type="entry name" value="HISTIDINOL-PHOSPHATE AMINOTRANSFERASE"/>
    <property type="match status" value="1"/>
</dbReference>
<evidence type="ECO:0000256" key="9">
    <source>
        <dbReference type="HAMAP-Rule" id="MF_01023"/>
    </source>
</evidence>
<sequence length="351" mass="39720">MSKFWSKLLKQTDPYIPGEQPKTTKVIKLNTNENPYPPSPKVLDAIKQATDESLRLYPSPTADDLRETVASYYGLKDNQIFIGNGSDEVLAFSFMAFFNPGEKILFPDISYSFYPVYAKLFQIDYELVELTGDFTIPVEQFFNAKGGVIFPNPNAPTGVLLSLNDVELILQNNKEKVVIIDEAYIDFGGESAVQLVDQYDNLLVIQTLSKSRSLAGMRVGLAVGNENLITGLNHIKNSVNSYTLDRLALVAAKASFEDEVYFKEVCETIIQEREKAASTLRALGFHVLQSQANFLFASHPKVDAEFLYEQLKERNIFIRFFKKPKIDQYVRITVGNRADMQEFFDVLKEIV</sequence>
<dbReference type="PANTHER" id="PTHR43643">
    <property type="entry name" value="HISTIDINOL-PHOSPHATE AMINOTRANSFERASE 2"/>
    <property type="match status" value="1"/>
</dbReference>
<keyword evidence="7 9" id="KW-0368">Histidine biosynthesis</keyword>
<dbReference type="Gene3D" id="3.40.640.10">
    <property type="entry name" value="Type I PLP-dependent aspartate aminotransferase-like (Major domain)"/>
    <property type="match status" value="1"/>
</dbReference>
<evidence type="ECO:0000313" key="11">
    <source>
        <dbReference type="EMBL" id="MBB6454149.1"/>
    </source>
</evidence>
<evidence type="ECO:0000256" key="3">
    <source>
        <dbReference type="ARBA" id="ARBA00011738"/>
    </source>
</evidence>
<dbReference type="SUPFAM" id="SSF53383">
    <property type="entry name" value="PLP-dependent transferases"/>
    <property type="match status" value="1"/>
</dbReference>
<dbReference type="GO" id="GO:0004400">
    <property type="term" value="F:histidinol-phosphate transaminase activity"/>
    <property type="evidence" value="ECO:0007669"/>
    <property type="project" value="UniProtKB-UniRule"/>
</dbReference>
<gene>
    <name evidence="9" type="primary">hisC</name>
    <name evidence="11" type="ORF">HNQ94_002600</name>
</gene>
<evidence type="ECO:0000256" key="4">
    <source>
        <dbReference type="ARBA" id="ARBA00022576"/>
    </source>
</evidence>
<accession>A0A841Q6K0</accession>
<dbReference type="InterPro" id="IPR015421">
    <property type="entry name" value="PyrdxlP-dep_Trfase_major"/>
</dbReference>
<dbReference type="Gene3D" id="3.90.1150.10">
    <property type="entry name" value="Aspartate Aminotransferase, domain 1"/>
    <property type="match status" value="1"/>
</dbReference>
<evidence type="ECO:0000256" key="8">
    <source>
        <dbReference type="ARBA" id="ARBA00047481"/>
    </source>
</evidence>
<evidence type="ECO:0000256" key="1">
    <source>
        <dbReference type="ARBA" id="ARBA00001933"/>
    </source>
</evidence>
<comment type="subunit">
    <text evidence="3 9">Homodimer.</text>
</comment>
<dbReference type="InterPro" id="IPR050106">
    <property type="entry name" value="HistidinolP_aminotransfase"/>
</dbReference>
<comment type="similarity">
    <text evidence="9">Belongs to the class-II pyridoxal-phosphate-dependent aminotransferase family. Histidinol-phosphate aminotransferase subfamily.</text>
</comment>
<evidence type="ECO:0000256" key="7">
    <source>
        <dbReference type="ARBA" id="ARBA00023102"/>
    </source>
</evidence>
<comment type="pathway">
    <text evidence="2 9">Amino-acid biosynthesis; L-histidine biosynthesis; L-histidine from 5-phospho-alpha-D-ribose 1-diphosphate: step 7/9.</text>
</comment>
<dbReference type="InterPro" id="IPR015422">
    <property type="entry name" value="PyrdxlP-dep_Trfase_small"/>
</dbReference>
<evidence type="ECO:0000313" key="12">
    <source>
        <dbReference type="Proteomes" id="UP000581688"/>
    </source>
</evidence>
<comment type="catalytic activity">
    <reaction evidence="8 9">
        <text>L-histidinol phosphate + 2-oxoglutarate = 3-(imidazol-4-yl)-2-oxopropyl phosphate + L-glutamate</text>
        <dbReference type="Rhea" id="RHEA:23744"/>
        <dbReference type="ChEBI" id="CHEBI:16810"/>
        <dbReference type="ChEBI" id="CHEBI:29985"/>
        <dbReference type="ChEBI" id="CHEBI:57766"/>
        <dbReference type="ChEBI" id="CHEBI:57980"/>
        <dbReference type="EC" id="2.6.1.9"/>
    </reaction>
</comment>
<dbReference type="HAMAP" id="MF_01023">
    <property type="entry name" value="HisC_aminotrans_2"/>
    <property type="match status" value="1"/>
</dbReference>
<dbReference type="Pfam" id="PF00155">
    <property type="entry name" value="Aminotran_1_2"/>
    <property type="match status" value="1"/>
</dbReference>
<dbReference type="AlphaFoldDB" id="A0A841Q6K0"/>
<keyword evidence="6 9" id="KW-0663">Pyridoxal phosphate</keyword>
<comment type="cofactor">
    <cofactor evidence="1 9">
        <name>pyridoxal 5'-phosphate</name>
        <dbReference type="ChEBI" id="CHEBI:597326"/>
    </cofactor>
</comment>
<dbReference type="NCBIfam" id="TIGR01141">
    <property type="entry name" value="hisC"/>
    <property type="match status" value="1"/>
</dbReference>
<name>A0A841Q6K0_9BACI</name>
<dbReference type="InterPro" id="IPR005861">
    <property type="entry name" value="HisP_aminotrans"/>
</dbReference>
<dbReference type="UniPathway" id="UPA00031">
    <property type="reaction ID" value="UER00012"/>
</dbReference>